<evidence type="ECO:0000313" key="5">
    <source>
        <dbReference type="EMBL" id="EYU23654.1"/>
    </source>
</evidence>
<protein>
    <recommendedName>
        <fullName evidence="4">Small EDRK-rich factor-like N-terminal domain-containing protein</fullName>
    </recommendedName>
</protein>
<feature type="domain" description="Small EDRK-rich factor-like N-terminal" evidence="4">
    <location>
        <begin position="86"/>
        <end position="118"/>
    </location>
</feature>
<feature type="transmembrane region" description="Helical" evidence="3">
    <location>
        <begin position="62"/>
        <end position="81"/>
    </location>
</feature>
<feature type="non-terminal residue" evidence="5">
    <location>
        <position position="145"/>
    </location>
</feature>
<keyword evidence="3" id="KW-0472">Membrane</keyword>
<gene>
    <name evidence="5" type="ORF">MIMGU_mgv11b018595mg</name>
</gene>
<keyword evidence="3" id="KW-0812">Transmembrane</keyword>
<dbReference type="PANTHER" id="PTHR13596">
    <property type="entry name" value="SMALL EDRK-RICH FACTOR 1"/>
    <property type="match status" value="1"/>
</dbReference>
<feature type="region of interest" description="Disordered" evidence="2">
    <location>
        <begin position="86"/>
        <end position="145"/>
    </location>
</feature>
<feature type="compositionally biased region" description="Polar residues" evidence="2">
    <location>
        <begin position="125"/>
        <end position="139"/>
    </location>
</feature>
<comment type="similarity">
    <text evidence="1">Belongs to the SERF family.</text>
</comment>
<dbReference type="AlphaFoldDB" id="A0A022Q7Q8"/>
<evidence type="ECO:0000313" key="6">
    <source>
        <dbReference type="Proteomes" id="UP000030748"/>
    </source>
</evidence>
<dbReference type="InterPro" id="IPR007513">
    <property type="entry name" value="SERF-like_N"/>
</dbReference>
<proteinExistence type="inferred from homology"/>
<accession>A0A022Q7Q8</accession>
<dbReference type="EMBL" id="KI632161">
    <property type="protein sequence ID" value="EYU23654.1"/>
    <property type="molecule type" value="Genomic_DNA"/>
</dbReference>
<sequence length="145" mass="16417">SNTSASATTHACLAEFNFHSPMMLPAHGWECFFTAERDIVYTGDTLKTSSLAMSRMPMKNNACVCVCFLARLCVYVLYVFLNRNKRGSQRDRHRERANARTTGKGKGKDDGFTPEQRRERLQFEIPTSTVEIKDNSSGMPVQKDK</sequence>
<dbReference type="Proteomes" id="UP000030748">
    <property type="component" value="Unassembled WGS sequence"/>
</dbReference>
<keyword evidence="6" id="KW-1185">Reference proteome</keyword>
<organism evidence="5 6">
    <name type="scientific">Erythranthe guttata</name>
    <name type="common">Yellow monkey flower</name>
    <name type="synonym">Mimulus guttatus</name>
    <dbReference type="NCBI Taxonomy" id="4155"/>
    <lineage>
        <taxon>Eukaryota</taxon>
        <taxon>Viridiplantae</taxon>
        <taxon>Streptophyta</taxon>
        <taxon>Embryophyta</taxon>
        <taxon>Tracheophyta</taxon>
        <taxon>Spermatophyta</taxon>
        <taxon>Magnoliopsida</taxon>
        <taxon>eudicotyledons</taxon>
        <taxon>Gunneridae</taxon>
        <taxon>Pentapetalae</taxon>
        <taxon>asterids</taxon>
        <taxon>lamiids</taxon>
        <taxon>Lamiales</taxon>
        <taxon>Phrymaceae</taxon>
        <taxon>Erythranthe</taxon>
    </lineage>
</organism>
<evidence type="ECO:0000256" key="3">
    <source>
        <dbReference type="SAM" id="Phobius"/>
    </source>
</evidence>
<dbReference type="PANTHER" id="PTHR13596:SF17">
    <property type="entry name" value="SMALL EDRK-RICH FACTOR-LIKE N-TERMINAL DOMAIN-CONTAINING PROTEIN"/>
    <property type="match status" value="1"/>
</dbReference>
<feature type="non-terminal residue" evidence="5">
    <location>
        <position position="1"/>
    </location>
</feature>
<evidence type="ECO:0000256" key="1">
    <source>
        <dbReference type="ARBA" id="ARBA00007309"/>
    </source>
</evidence>
<dbReference type="Pfam" id="PF04419">
    <property type="entry name" value="SERF-like_N"/>
    <property type="match status" value="1"/>
</dbReference>
<evidence type="ECO:0000256" key="2">
    <source>
        <dbReference type="SAM" id="MobiDB-lite"/>
    </source>
</evidence>
<dbReference type="InterPro" id="IPR040211">
    <property type="entry name" value="SERF1/2-like"/>
</dbReference>
<evidence type="ECO:0000259" key="4">
    <source>
        <dbReference type="Pfam" id="PF04419"/>
    </source>
</evidence>
<feature type="compositionally biased region" description="Basic and acidic residues" evidence="2">
    <location>
        <begin position="88"/>
        <end position="98"/>
    </location>
</feature>
<feature type="compositionally biased region" description="Basic and acidic residues" evidence="2">
    <location>
        <begin position="106"/>
        <end position="122"/>
    </location>
</feature>
<reference evidence="5 6" key="1">
    <citation type="journal article" date="2013" name="Proc. Natl. Acad. Sci. U.S.A.">
        <title>Fine-scale variation in meiotic recombination in Mimulus inferred from population shotgun sequencing.</title>
        <authorList>
            <person name="Hellsten U."/>
            <person name="Wright K.M."/>
            <person name="Jenkins J."/>
            <person name="Shu S."/>
            <person name="Yuan Y."/>
            <person name="Wessler S.R."/>
            <person name="Schmutz J."/>
            <person name="Willis J.H."/>
            <person name="Rokhsar D.S."/>
        </authorList>
    </citation>
    <scope>NUCLEOTIDE SEQUENCE [LARGE SCALE GENOMIC DNA]</scope>
    <source>
        <strain evidence="6">cv. DUN x IM62</strain>
    </source>
</reference>
<name>A0A022Q7Q8_ERYGU</name>
<keyword evidence="3" id="KW-1133">Transmembrane helix</keyword>